<dbReference type="Proteomes" id="UP000295129">
    <property type="component" value="Unassembled WGS sequence"/>
</dbReference>
<protein>
    <submittedName>
        <fullName evidence="6">DNA-binding transcriptional LysR family regulator</fullName>
    </submittedName>
</protein>
<comment type="caution">
    <text evidence="6">The sequence shown here is derived from an EMBL/GenBank/DDBJ whole genome shotgun (WGS) entry which is preliminary data.</text>
</comment>
<name>A0A4R6DQN1_9RHOO</name>
<dbReference type="InterPro" id="IPR036388">
    <property type="entry name" value="WH-like_DNA-bd_sf"/>
</dbReference>
<accession>A0A4R6DQN1</accession>
<keyword evidence="7" id="KW-1185">Reference proteome</keyword>
<comment type="similarity">
    <text evidence="1">Belongs to the LysR transcriptional regulatory family.</text>
</comment>
<dbReference type="SUPFAM" id="SSF53850">
    <property type="entry name" value="Periplasmic binding protein-like II"/>
    <property type="match status" value="1"/>
</dbReference>
<dbReference type="PROSITE" id="PS50931">
    <property type="entry name" value="HTH_LYSR"/>
    <property type="match status" value="1"/>
</dbReference>
<organism evidence="6 7">
    <name type="scientific">Azoarcus indigens</name>
    <dbReference type="NCBI Taxonomy" id="29545"/>
    <lineage>
        <taxon>Bacteria</taxon>
        <taxon>Pseudomonadati</taxon>
        <taxon>Pseudomonadota</taxon>
        <taxon>Betaproteobacteria</taxon>
        <taxon>Rhodocyclales</taxon>
        <taxon>Zoogloeaceae</taxon>
        <taxon>Azoarcus</taxon>
    </lineage>
</organism>
<dbReference type="GO" id="GO:0043565">
    <property type="term" value="F:sequence-specific DNA binding"/>
    <property type="evidence" value="ECO:0007669"/>
    <property type="project" value="TreeGrafter"/>
</dbReference>
<reference evidence="6 7" key="1">
    <citation type="submission" date="2019-03" db="EMBL/GenBank/DDBJ databases">
        <title>Genomic Encyclopedia of Type Strains, Phase IV (KMG-IV): sequencing the most valuable type-strain genomes for metagenomic binning, comparative biology and taxonomic classification.</title>
        <authorList>
            <person name="Goeker M."/>
        </authorList>
    </citation>
    <scope>NUCLEOTIDE SEQUENCE [LARGE SCALE GENOMIC DNA]</scope>
    <source>
        <strain evidence="6 7">DSM 12121</strain>
    </source>
</reference>
<dbReference type="InterPro" id="IPR036390">
    <property type="entry name" value="WH_DNA-bd_sf"/>
</dbReference>
<dbReference type="PANTHER" id="PTHR30537">
    <property type="entry name" value="HTH-TYPE TRANSCRIPTIONAL REGULATOR"/>
    <property type="match status" value="1"/>
</dbReference>
<dbReference type="GO" id="GO:0006351">
    <property type="term" value="P:DNA-templated transcription"/>
    <property type="evidence" value="ECO:0007669"/>
    <property type="project" value="TreeGrafter"/>
</dbReference>
<dbReference type="OrthoDB" id="9786526at2"/>
<evidence type="ECO:0000256" key="1">
    <source>
        <dbReference type="ARBA" id="ARBA00009437"/>
    </source>
</evidence>
<dbReference type="AlphaFoldDB" id="A0A4R6DQN1"/>
<keyword evidence="3 6" id="KW-0238">DNA-binding</keyword>
<dbReference type="InterPro" id="IPR005119">
    <property type="entry name" value="LysR_subst-bd"/>
</dbReference>
<dbReference type="Pfam" id="PF03466">
    <property type="entry name" value="LysR_substrate"/>
    <property type="match status" value="1"/>
</dbReference>
<dbReference type="Gene3D" id="1.10.10.10">
    <property type="entry name" value="Winged helix-like DNA-binding domain superfamily/Winged helix DNA-binding domain"/>
    <property type="match status" value="1"/>
</dbReference>
<dbReference type="EMBL" id="SNVV01000024">
    <property type="protein sequence ID" value="TDN46864.1"/>
    <property type="molecule type" value="Genomic_DNA"/>
</dbReference>
<dbReference type="Gene3D" id="3.40.190.290">
    <property type="match status" value="1"/>
</dbReference>
<evidence type="ECO:0000259" key="5">
    <source>
        <dbReference type="PROSITE" id="PS50931"/>
    </source>
</evidence>
<dbReference type="GO" id="GO:0003700">
    <property type="term" value="F:DNA-binding transcription factor activity"/>
    <property type="evidence" value="ECO:0007669"/>
    <property type="project" value="InterPro"/>
</dbReference>
<proteinExistence type="inferred from homology"/>
<evidence type="ECO:0000313" key="7">
    <source>
        <dbReference type="Proteomes" id="UP000295129"/>
    </source>
</evidence>
<keyword evidence="4" id="KW-0804">Transcription</keyword>
<evidence type="ECO:0000256" key="4">
    <source>
        <dbReference type="ARBA" id="ARBA00023163"/>
    </source>
</evidence>
<evidence type="ECO:0000313" key="6">
    <source>
        <dbReference type="EMBL" id="TDN46864.1"/>
    </source>
</evidence>
<dbReference type="Pfam" id="PF00126">
    <property type="entry name" value="HTH_1"/>
    <property type="match status" value="1"/>
</dbReference>
<dbReference type="FunFam" id="3.40.190.290:FF:000001">
    <property type="entry name" value="Transcriptional regulator, LysR family"/>
    <property type="match status" value="1"/>
</dbReference>
<evidence type="ECO:0000256" key="3">
    <source>
        <dbReference type="ARBA" id="ARBA00023125"/>
    </source>
</evidence>
<feature type="domain" description="HTH lysR-type" evidence="5">
    <location>
        <begin position="1"/>
        <end position="59"/>
    </location>
</feature>
<dbReference type="FunFam" id="1.10.10.10:FF:000001">
    <property type="entry name" value="LysR family transcriptional regulator"/>
    <property type="match status" value="1"/>
</dbReference>
<gene>
    <name evidence="6" type="ORF">C7389_12424</name>
</gene>
<keyword evidence="2" id="KW-0805">Transcription regulation</keyword>
<dbReference type="InterPro" id="IPR058163">
    <property type="entry name" value="LysR-type_TF_proteobact-type"/>
</dbReference>
<dbReference type="SUPFAM" id="SSF46785">
    <property type="entry name" value="Winged helix' DNA-binding domain"/>
    <property type="match status" value="1"/>
</dbReference>
<dbReference type="RefSeq" id="WP_133594546.1">
    <property type="nucleotide sequence ID" value="NZ_SNVV01000024.1"/>
</dbReference>
<sequence length="301" mass="32649">MDKLRAMQMAVAIADGGSLTAAADSLDLSLPVVVRGLAALEAGLGARLFHRSTRRLALTEEGRRYVAQCRQILADIHEAEAAVAGDAVDPAGQLVVTAPVLFGQKHVAPVVTRFVQRYPRMRVDLRLYDRVVNLLEENIDVAIRIGPLQDQSLVAHALGQLRRITVAAPAYLAAHGTPAHPRELAGHECIAFTSNAAALWHFAEQGREFSLQVDGRLRFNHVAPAVDACRAGLGCGSFISYQVAEDLQAGRLTAILEDYELPPRPVHLVYPSARLLPARSRVFIDWVKRELGGLPGTTGVR</sequence>
<dbReference type="InterPro" id="IPR000847">
    <property type="entry name" value="LysR_HTH_N"/>
</dbReference>
<evidence type="ECO:0000256" key="2">
    <source>
        <dbReference type="ARBA" id="ARBA00023015"/>
    </source>
</evidence>
<dbReference type="CDD" id="cd08471">
    <property type="entry name" value="PBP2_CrgA_like_2"/>
    <property type="match status" value="1"/>
</dbReference>
<dbReference type="PANTHER" id="PTHR30537:SF5">
    <property type="entry name" value="HTH-TYPE TRANSCRIPTIONAL ACTIVATOR TTDR-RELATED"/>
    <property type="match status" value="1"/>
</dbReference>